<accession>A0A199UF69</accession>
<feature type="compositionally biased region" description="Polar residues" evidence="5">
    <location>
        <begin position="464"/>
        <end position="474"/>
    </location>
</feature>
<organism evidence="6 7">
    <name type="scientific">Ananas comosus</name>
    <name type="common">Pineapple</name>
    <name type="synonym">Ananas ananas</name>
    <dbReference type="NCBI Taxonomy" id="4615"/>
    <lineage>
        <taxon>Eukaryota</taxon>
        <taxon>Viridiplantae</taxon>
        <taxon>Streptophyta</taxon>
        <taxon>Embryophyta</taxon>
        <taxon>Tracheophyta</taxon>
        <taxon>Spermatophyta</taxon>
        <taxon>Magnoliopsida</taxon>
        <taxon>Liliopsida</taxon>
        <taxon>Poales</taxon>
        <taxon>Bromeliaceae</taxon>
        <taxon>Bromelioideae</taxon>
        <taxon>Ananas</taxon>
    </lineage>
</organism>
<dbReference type="GO" id="GO:0006364">
    <property type="term" value="P:rRNA processing"/>
    <property type="evidence" value="ECO:0007669"/>
    <property type="project" value="UniProtKB-KW"/>
</dbReference>
<dbReference type="AlphaFoldDB" id="A0A199UF69"/>
<name>A0A199UF69_ANACO</name>
<evidence type="ECO:0000256" key="2">
    <source>
        <dbReference type="ARBA" id="ARBA00006374"/>
    </source>
</evidence>
<dbReference type="Proteomes" id="UP000092600">
    <property type="component" value="Unassembled WGS sequence"/>
</dbReference>
<dbReference type="STRING" id="4615.A0A199UF69"/>
<evidence type="ECO:0000256" key="3">
    <source>
        <dbReference type="ARBA" id="ARBA00022552"/>
    </source>
</evidence>
<comment type="subcellular location">
    <subcellularLocation>
        <location evidence="1">Nucleus</location>
    </subcellularLocation>
</comment>
<evidence type="ECO:0000313" key="6">
    <source>
        <dbReference type="EMBL" id="OAY63210.1"/>
    </source>
</evidence>
<feature type="compositionally biased region" description="Basic residues" evidence="5">
    <location>
        <begin position="379"/>
        <end position="390"/>
    </location>
</feature>
<dbReference type="GO" id="GO:0005634">
    <property type="term" value="C:nucleus"/>
    <property type="evidence" value="ECO:0007669"/>
    <property type="project" value="UniProtKB-SubCell"/>
</dbReference>
<gene>
    <name evidence="6" type="ORF">ACMD2_18803</name>
</gene>
<feature type="compositionally biased region" description="Basic and acidic residues" evidence="5">
    <location>
        <begin position="369"/>
        <end position="378"/>
    </location>
</feature>
<sequence length="603" mass="65894">MRKLASIFLYQIRGIITSERLGSEEGSDGLPGPRPSSLRRRHRPPPRLLQPLRPPPRRPRLSSFLSSSAAAADDAAAAVSDADLFKIWKGLFYCFWHADKPPAQSDLATCVASLLSSPPAQSDLAARFFSAFLLTLRREWPGIDFLRLDKFYLLNRRFLHHLFLLLRTRRWDPDLSSRMISVLSDTSLLPVDNHPANGVGYHIAEAFLEELGDFLPVGPETLDLLLKPFFSVFQKSSDKVLVNKIKLNLFERLLQNGAKLLSLTTAGEQVEPKSDVERFGRIALSVGFSKRFFELGSAPETLQANRKVLFGLHESFLKLEKDLEKSGVCISIEIPENGDSEKVPESSAAKNGGEGSDEKPSKKRKKLKKASDGDDKKLNAKKKKKKKKSKSLNSMDFVAEDSVAEQSNNEAANIEASGTENNEKPNEDPMEGANLITFDEAVISNLQKQFEKAAAEAGMVNGNVKPSTPQTTPVNGAVVKKRKRAKSADGKAIANGTDASGGNTVGKSGDKSVKKVRFSMKSNLVWKPHSPLPPQSLRLPPSATPRGSALKKGVAPGPIKETPSVSKMKKGKAKASSAKKNRMGSKSPSSAVKRLRKLQSLSA</sequence>
<dbReference type="InterPro" id="IPR010301">
    <property type="entry name" value="RRP1"/>
</dbReference>
<keyword evidence="4" id="KW-0539">Nucleus</keyword>
<feature type="compositionally biased region" description="Basic residues" evidence="5">
    <location>
        <begin position="567"/>
        <end position="583"/>
    </location>
</feature>
<comment type="caution">
    <text evidence="6">The sequence shown here is derived from an EMBL/GenBank/DDBJ whole genome shotgun (WGS) entry which is preliminary data.</text>
</comment>
<dbReference type="EMBL" id="LSRQ01008368">
    <property type="protein sequence ID" value="OAY63210.1"/>
    <property type="molecule type" value="Genomic_DNA"/>
</dbReference>
<evidence type="ECO:0000256" key="5">
    <source>
        <dbReference type="SAM" id="MobiDB-lite"/>
    </source>
</evidence>
<feature type="region of interest" description="Disordered" evidence="5">
    <location>
        <begin position="337"/>
        <end position="431"/>
    </location>
</feature>
<evidence type="ECO:0000313" key="7">
    <source>
        <dbReference type="Proteomes" id="UP000092600"/>
    </source>
</evidence>
<proteinExistence type="inferred from homology"/>
<dbReference type="PANTHER" id="PTHR13026:SF0">
    <property type="entry name" value="RIBOSOMAL RNA PROCESSING 1B"/>
    <property type="match status" value="1"/>
</dbReference>
<evidence type="ECO:0000256" key="4">
    <source>
        <dbReference type="ARBA" id="ARBA00023242"/>
    </source>
</evidence>
<feature type="compositionally biased region" description="Polar residues" evidence="5">
    <location>
        <begin position="404"/>
        <end position="420"/>
    </location>
</feature>
<comment type="similarity">
    <text evidence="2">Belongs to the RRP1 family.</text>
</comment>
<protein>
    <submittedName>
        <fullName evidence="6">Ribosomal RNA processing protein A</fullName>
    </submittedName>
</protein>
<dbReference type="PANTHER" id="PTHR13026">
    <property type="entry name" value="NNP-1 PROTEIN NOVEL NUCLEAR PROTEIN 1 NOP52"/>
    <property type="match status" value="1"/>
</dbReference>
<dbReference type="Pfam" id="PF05997">
    <property type="entry name" value="Nop52"/>
    <property type="match status" value="1"/>
</dbReference>
<reference evidence="6 7" key="1">
    <citation type="journal article" date="2016" name="DNA Res.">
        <title>The draft genome of MD-2 pineapple using hybrid error correction of long reads.</title>
        <authorList>
            <person name="Redwan R.M."/>
            <person name="Saidin A."/>
            <person name="Kumar S.V."/>
        </authorList>
    </citation>
    <scope>NUCLEOTIDE SEQUENCE [LARGE SCALE GENOMIC DNA]</scope>
    <source>
        <strain evidence="7">cv. MD2</strain>
        <tissue evidence="6">Leaf</tissue>
    </source>
</reference>
<evidence type="ECO:0000256" key="1">
    <source>
        <dbReference type="ARBA" id="ARBA00004123"/>
    </source>
</evidence>
<dbReference type="GO" id="GO:0030688">
    <property type="term" value="C:preribosome, small subunit precursor"/>
    <property type="evidence" value="ECO:0007669"/>
    <property type="project" value="InterPro"/>
</dbReference>
<keyword evidence="3" id="KW-0698">rRNA processing</keyword>
<feature type="region of interest" description="Disordered" evidence="5">
    <location>
        <begin position="22"/>
        <end position="62"/>
    </location>
</feature>
<feature type="region of interest" description="Disordered" evidence="5">
    <location>
        <begin position="461"/>
        <end position="603"/>
    </location>
</feature>